<accession>A0A6N1VIT1</accession>
<protein>
    <submittedName>
        <fullName evidence="3">Type II toxin-antitoxin system ParD family antitoxin</fullName>
    </submittedName>
</protein>
<dbReference type="GO" id="GO:0006355">
    <property type="term" value="P:regulation of DNA-templated transcription"/>
    <property type="evidence" value="ECO:0007669"/>
    <property type="project" value="InterPro"/>
</dbReference>
<dbReference type="InterPro" id="IPR038296">
    <property type="entry name" value="ParD_sf"/>
</dbReference>
<evidence type="ECO:0000313" key="4">
    <source>
        <dbReference type="Proteomes" id="UP000509367"/>
    </source>
</evidence>
<evidence type="ECO:0000313" key="3">
    <source>
        <dbReference type="EMBL" id="QKV20664.1"/>
    </source>
</evidence>
<dbReference type="Gene3D" id="6.10.10.120">
    <property type="entry name" value="Antitoxin ParD1-like"/>
    <property type="match status" value="1"/>
</dbReference>
<comment type="similarity">
    <text evidence="1">Belongs to the ParD antitoxin family.</text>
</comment>
<dbReference type="InterPro" id="IPR010985">
    <property type="entry name" value="Ribbon_hlx_hlx"/>
</dbReference>
<keyword evidence="4" id="KW-1185">Reference proteome</keyword>
<reference evidence="3 4" key="1">
    <citation type="submission" date="2020-06" db="EMBL/GenBank/DDBJ databases">
        <title>Oricola thermophila sp. nov. isolated from a tidal sediments.</title>
        <authorList>
            <person name="Kwon K.K."/>
            <person name="Yang S.-H."/>
            <person name="Park M.-J."/>
        </authorList>
    </citation>
    <scope>NUCLEOTIDE SEQUENCE [LARGE SCALE GENOMIC DNA]</scope>
    <source>
        <strain evidence="3 4">MEBiC13590</strain>
    </source>
</reference>
<dbReference type="AlphaFoldDB" id="A0A6N1VIT1"/>
<organism evidence="3 4">
    <name type="scientific">Oricola thermophila</name>
    <dbReference type="NCBI Taxonomy" id="2742145"/>
    <lineage>
        <taxon>Bacteria</taxon>
        <taxon>Pseudomonadati</taxon>
        <taxon>Pseudomonadota</taxon>
        <taxon>Alphaproteobacteria</taxon>
        <taxon>Hyphomicrobiales</taxon>
        <taxon>Ahrensiaceae</taxon>
        <taxon>Oricola</taxon>
    </lineage>
</organism>
<dbReference type="Pfam" id="PF03693">
    <property type="entry name" value="ParD_antitoxin"/>
    <property type="match status" value="1"/>
</dbReference>
<proteinExistence type="inferred from homology"/>
<dbReference type="NCBIfam" id="TIGR02606">
    <property type="entry name" value="antidote_CC2985"/>
    <property type="match status" value="1"/>
</dbReference>
<sequence>MKTLTVSLSPQQARMLQAAVDSGSYASNSEVVRDALRLWEQREELRRLEIARLKRAYDEGKASGEGREIDGPTLLAELKAEAKADGPL</sequence>
<evidence type="ECO:0000256" key="1">
    <source>
        <dbReference type="ARBA" id="ARBA00008580"/>
    </source>
</evidence>
<dbReference type="CDD" id="cd22231">
    <property type="entry name" value="RHH_NikR_HicB-like"/>
    <property type="match status" value="1"/>
</dbReference>
<gene>
    <name evidence="3" type="ORF">HTY61_13685</name>
</gene>
<dbReference type="PANTHER" id="PTHR36582:SF2">
    <property type="entry name" value="ANTITOXIN PARD"/>
    <property type="match status" value="1"/>
</dbReference>
<name>A0A6N1VIT1_9HYPH</name>
<dbReference type="InterPro" id="IPR022789">
    <property type="entry name" value="ParD"/>
</dbReference>
<evidence type="ECO:0000256" key="2">
    <source>
        <dbReference type="ARBA" id="ARBA00022649"/>
    </source>
</evidence>
<dbReference type="EMBL" id="CP054836">
    <property type="protein sequence ID" value="QKV20664.1"/>
    <property type="molecule type" value="Genomic_DNA"/>
</dbReference>
<dbReference type="Proteomes" id="UP000509367">
    <property type="component" value="Chromosome"/>
</dbReference>
<dbReference type="PANTHER" id="PTHR36582">
    <property type="entry name" value="ANTITOXIN PARD"/>
    <property type="match status" value="1"/>
</dbReference>
<keyword evidence="2" id="KW-1277">Toxin-antitoxin system</keyword>
<dbReference type="SUPFAM" id="SSF47598">
    <property type="entry name" value="Ribbon-helix-helix"/>
    <property type="match status" value="1"/>
</dbReference>
<dbReference type="KEGG" id="orm:HTY61_13685"/>